<evidence type="ECO:0000313" key="1">
    <source>
        <dbReference type="EMBL" id="KAF9761505.1"/>
    </source>
</evidence>
<reference evidence="1 2" key="1">
    <citation type="journal article" date="2020" name="Genome Biol. Evol.">
        <title>Comparative genomics of strictly vertically transmitted, feminizing microsporidia endosymbionts of amphipod crustaceans.</title>
        <authorList>
            <person name="Cormier A."/>
            <person name="Chebbi M.A."/>
            <person name="Giraud I."/>
            <person name="Wattier R."/>
            <person name="Teixeira M."/>
            <person name="Gilbert C."/>
            <person name="Rigaud T."/>
            <person name="Cordaux R."/>
        </authorList>
    </citation>
    <scope>NUCLEOTIDE SEQUENCE [LARGE SCALE GENOMIC DNA]</scope>
    <source>
        <strain evidence="1 2">Ou3-Ou53</strain>
    </source>
</reference>
<dbReference type="EMBL" id="SBJO01000323">
    <property type="protein sequence ID" value="KAF9761505.1"/>
    <property type="molecule type" value="Genomic_DNA"/>
</dbReference>
<keyword evidence="2" id="KW-1185">Reference proteome</keyword>
<dbReference type="OrthoDB" id="10264655at2759"/>
<dbReference type="InterPro" id="IPR036915">
    <property type="entry name" value="Cyclin-like_sf"/>
</dbReference>
<proteinExistence type="predicted"/>
<dbReference type="Proteomes" id="UP000740883">
    <property type="component" value="Unassembled WGS sequence"/>
</dbReference>
<name>A0A9P6KY17_9MICR</name>
<evidence type="ECO:0000313" key="2">
    <source>
        <dbReference type="Proteomes" id="UP000740883"/>
    </source>
</evidence>
<dbReference type="Gene3D" id="1.10.472.10">
    <property type="entry name" value="Cyclin-like"/>
    <property type="match status" value="1"/>
</dbReference>
<protein>
    <submittedName>
        <fullName evidence="1">Apolipophorin</fullName>
    </submittedName>
</protein>
<sequence>MQKKYFELKSMINPRDIKDIITISKNIGAYQKSVQYSVYCYMSHLYKKNRKYENVYLVTSSVLLGCKISNFIPKMDILLENIFIHFKLNLEENEIEEFRDEVVKLELQMSVSLDFKFDIEDQYSRLKEFGEKYKLEKDCANNDGGSMNEETNIKIVQSTWIFLNDSLFYPFRLFFDLENILKACTYLSHIINNKAIEVDQFLSKKAGKEVLFIAGEILEGYEKRTKIRENTRII</sequence>
<dbReference type="AlphaFoldDB" id="A0A9P6KY17"/>
<organism evidence="1 2">
    <name type="scientific">Nosema granulosis</name>
    <dbReference type="NCBI Taxonomy" id="83296"/>
    <lineage>
        <taxon>Eukaryota</taxon>
        <taxon>Fungi</taxon>
        <taxon>Fungi incertae sedis</taxon>
        <taxon>Microsporidia</taxon>
        <taxon>Nosematidae</taxon>
        <taxon>Nosema</taxon>
    </lineage>
</organism>
<comment type="caution">
    <text evidence="1">The sequence shown here is derived from an EMBL/GenBank/DDBJ whole genome shotgun (WGS) entry which is preliminary data.</text>
</comment>
<gene>
    <name evidence="1" type="primary">APLP</name>
    <name evidence="1" type="ORF">NGRA_2602</name>
</gene>
<dbReference type="SUPFAM" id="SSF47954">
    <property type="entry name" value="Cyclin-like"/>
    <property type="match status" value="2"/>
</dbReference>
<accession>A0A9P6KY17</accession>